<name>A0ABV0SCI8_9TELE</name>
<comment type="caution">
    <text evidence="2">The sequence shown here is derived from an EMBL/GenBank/DDBJ whole genome shotgun (WGS) entry which is preliminary data.</text>
</comment>
<accession>A0ABV0SCI8</accession>
<reference evidence="2 3" key="1">
    <citation type="submission" date="2021-06" db="EMBL/GenBank/DDBJ databases">
        <authorList>
            <person name="Palmer J.M."/>
        </authorList>
    </citation>
    <scope>NUCLEOTIDE SEQUENCE [LARGE SCALE GENOMIC DNA]</scope>
    <source>
        <strain evidence="2 3">XC_2019</strain>
        <tissue evidence="2">Muscle</tissue>
    </source>
</reference>
<evidence type="ECO:0000256" key="1">
    <source>
        <dbReference type="SAM" id="MobiDB-lite"/>
    </source>
</evidence>
<feature type="region of interest" description="Disordered" evidence="1">
    <location>
        <begin position="1"/>
        <end position="31"/>
    </location>
</feature>
<organism evidence="2 3">
    <name type="scientific">Xenoophorus captivus</name>
    <dbReference type="NCBI Taxonomy" id="1517983"/>
    <lineage>
        <taxon>Eukaryota</taxon>
        <taxon>Metazoa</taxon>
        <taxon>Chordata</taxon>
        <taxon>Craniata</taxon>
        <taxon>Vertebrata</taxon>
        <taxon>Euteleostomi</taxon>
        <taxon>Actinopterygii</taxon>
        <taxon>Neopterygii</taxon>
        <taxon>Teleostei</taxon>
        <taxon>Neoteleostei</taxon>
        <taxon>Acanthomorphata</taxon>
        <taxon>Ovalentaria</taxon>
        <taxon>Atherinomorphae</taxon>
        <taxon>Cyprinodontiformes</taxon>
        <taxon>Goodeidae</taxon>
        <taxon>Xenoophorus</taxon>
    </lineage>
</organism>
<dbReference type="Proteomes" id="UP001434883">
    <property type="component" value="Unassembled WGS sequence"/>
</dbReference>
<gene>
    <name evidence="2" type="ORF">XENOCAPTIV_030122</name>
</gene>
<dbReference type="EMBL" id="JAHRIN010076531">
    <property type="protein sequence ID" value="MEQ2218146.1"/>
    <property type="molecule type" value="Genomic_DNA"/>
</dbReference>
<evidence type="ECO:0000313" key="3">
    <source>
        <dbReference type="Proteomes" id="UP001434883"/>
    </source>
</evidence>
<feature type="compositionally biased region" description="Polar residues" evidence="1">
    <location>
        <begin position="1"/>
        <end position="13"/>
    </location>
</feature>
<keyword evidence="3" id="KW-1185">Reference proteome</keyword>
<proteinExistence type="predicted"/>
<evidence type="ECO:0000313" key="2">
    <source>
        <dbReference type="EMBL" id="MEQ2218146.1"/>
    </source>
</evidence>
<protein>
    <submittedName>
        <fullName evidence="2">Uncharacterized protein</fullName>
    </submittedName>
</protein>
<sequence>MSYSSQKPQGQQQRHSRREHVNSMQKDPWPGLKPRILLLREVLTTAPSCISYVITHLLNINTACDVGTTCLTKCSLCIAVLLFRFHRLGKRLQVEPTWLFSLASFNIFLLIRHLKELQE</sequence>